<comment type="caution">
    <text evidence="2">The sequence shown here is derived from an EMBL/GenBank/DDBJ whole genome shotgun (WGS) entry which is preliminary data.</text>
</comment>
<feature type="region of interest" description="Disordered" evidence="1">
    <location>
        <begin position="362"/>
        <end position="395"/>
    </location>
</feature>
<keyword evidence="3" id="KW-1185">Reference proteome</keyword>
<feature type="region of interest" description="Disordered" evidence="1">
    <location>
        <begin position="1"/>
        <end position="36"/>
    </location>
</feature>
<dbReference type="Proteomes" id="UP001172673">
    <property type="component" value="Unassembled WGS sequence"/>
</dbReference>
<evidence type="ECO:0000313" key="2">
    <source>
        <dbReference type="EMBL" id="KAJ9608330.1"/>
    </source>
</evidence>
<dbReference type="AlphaFoldDB" id="A0AA38X7K5"/>
<organism evidence="2 3">
    <name type="scientific">Cladophialophora chaetospira</name>
    <dbReference type="NCBI Taxonomy" id="386627"/>
    <lineage>
        <taxon>Eukaryota</taxon>
        <taxon>Fungi</taxon>
        <taxon>Dikarya</taxon>
        <taxon>Ascomycota</taxon>
        <taxon>Pezizomycotina</taxon>
        <taxon>Eurotiomycetes</taxon>
        <taxon>Chaetothyriomycetidae</taxon>
        <taxon>Chaetothyriales</taxon>
        <taxon>Herpotrichiellaceae</taxon>
        <taxon>Cladophialophora</taxon>
    </lineage>
</organism>
<sequence>MPAETQYRNATSRFSGTKGENMPEEKPSERPATAKRQPRIDKLLRYGMINLRGLSWQRAREVIPKGVKLDDIMLGVVLLIFPFADRRKGWAEDLDQRGHVLIKRKSIGEAPLVKDGDKYYYWVYRRCYALIGQDELAKARNIIVGSARADRAAACHDATEITYGRVEARGPRDLGRTLVVDYSDGFINDEDLPWQSIGVHDQSKRISCSLYQTAREEKDSHPTVRLPRPISNESSILGPSSVTPAIPPNKLEGARDGSLGGEWDNDGFLNDPTDQGLLRSVLNQPSSMPNTTTAYDFDPSKPIDNSQQWNPAGPSRNPMLYPTTEYDFDSLQSIINAQQWNSAVPFHDSHVSNYTFSSPPLVSGSSQGGSGLISSASPQLSPWTTAHSDGRPPQQTLCTGYPTMTGFGLPSAPQQPSGTTVYNNELTPQQTSCTDYPTMTGSGFPSAPQQPLVWTTAHNNEQPRPVFHTEDPTTTGFGFALAPQQPSWATAQNIERPSQQILYNEYPTTTDFCLPSAPTDGGEFGPFQQQDNQSIQVAGYADQYNGDFMRTPWTAPQ</sequence>
<evidence type="ECO:0000313" key="3">
    <source>
        <dbReference type="Proteomes" id="UP001172673"/>
    </source>
</evidence>
<evidence type="ECO:0000256" key="1">
    <source>
        <dbReference type="SAM" id="MobiDB-lite"/>
    </source>
</evidence>
<protein>
    <submittedName>
        <fullName evidence="2">Uncharacterized protein</fullName>
    </submittedName>
</protein>
<proteinExistence type="predicted"/>
<name>A0AA38X7K5_9EURO</name>
<feature type="compositionally biased region" description="Polar residues" evidence="1">
    <location>
        <begin position="281"/>
        <end position="294"/>
    </location>
</feature>
<reference evidence="2" key="1">
    <citation type="submission" date="2022-10" db="EMBL/GenBank/DDBJ databases">
        <title>Culturing micro-colonial fungi from biological soil crusts in the Mojave desert and describing Neophaeococcomyces mojavensis, and introducing the new genera and species Taxawa tesnikishii.</title>
        <authorList>
            <person name="Kurbessoian T."/>
            <person name="Stajich J.E."/>
        </authorList>
    </citation>
    <scope>NUCLEOTIDE SEQUENCE</scope>
    <source>
        <strain evidence="2">TK_41</strain>
    </source>
</reference>
<feature type="region of interest" description="Disordered" evidence="1">
    <location>
        <begin position="217"/>
        <end position="249"/>
    </location>
</feature>
<feature type="compositionally biased region" description="Polar residues" evidence="1">
    <location>
        <begin position="1"/>
        <end position="15"/>
    </location>
</feature>
<gene>
    <name evidence="2" type="ORF">H2200_007318</name>
</gene>
<feature type="region of interest" description="Disordered" evidence="1">
    <location>
        <begin position="281"/>
        <end position="316"/>
    </location>
</feature>
<feature type="compositionally biased region" description="Polar residues" evidence="1">
    <location>
        <begin position="231"/>
        <end position="243"/>
    </location>
</feature>
<dbReference type="EMBL" id="JAPDRK010000010">
    <property type="protein sequence ID" value="KAJ9608330.1"/>
    <property type="molecule type" value="Genomic_DNA"/>
</dbReference>
<accession>A0AA38X7K5</accession>
<feature type="compositionally biased region" description="Polar residues" evidence="1">
    <location>
        <begin position="378"/>
        <end position="395"/>
    </location>
</feature>